<dbReference type="Gene3D" id="1.10.10.10">
    <property type="entry name" value="Winged helix-like DNA-binding domain superfamily/Winged helix DNA-binding domain"/>
    <property type="match status" value="1"/>
</dbReference>
<proteinExistence type="predicted"/>
<dbReference type="PANTHER" id="PTHR43537:SF24">
    <property type="entry name" value="GLUCONATE OPERON TRANSCRIPTIONAL REPRESSOR"/>
    <property type="match status" value="1"/>
</dbReference>
<dbReference type="Pfam" id="PF07729">
    <property type="entry name" value="FCD"/>
    <property type="match status" value="1"/>
</dbReference>
<dbReference type="InterPro" id="IPR036388">
    <property type="entry name" value="WH-like_DNA-bd_sf"/>
</dbReference>
<protein>
    <submittedName>
        <fullName evidence="6">Transcriptional regulator, GntR family</fullName>
    </submittedName>
</protein>
<keyword evidence="3" id="KW-0804">Transcription</keyword>
<gene>
    <name evidence="6" type="ORF">SAMN02746065_1132</name>
</gene>
<keyword evidence="7" id="KW-1185">Reference proteome</keyword>
<dbReference type="InterPro" id="IPR000524">
    <property type="entry name" value="Tscrpt_reg_HTH_GntR"/>
</dbReference>
<dbReference type="Gene3D" id="1.20.120.530">
    <property type="entry name" value="GntR ligand-binding domain-like"/>
    <property type="match status" value="1"/>
</dbReference>
<dbReference type="PANTHER" id="PTHR43537">
    <property type="entry name" value="TRANSCRIPTIONAL REGULATOR, GNTR FAMILY"/>
    <property type="match status" value="1"/>
</dbReference>
<accession>A0A1W2CQH4</accession>
<dbReference type="GO" id="GO:0003677">
    <property type="term" value="F:DNA binding"/>
    <property type="evidence" value="ECO:0007669"/>
    <property type="project" value="UniProtKB-KW"/>
</dbReference>
<evidence type="ECO:0000256" key="4">
    <source>
        <dbReference type="SAM" id="Coils"/>
    </source>
</evidence>
<dbReference type="SUPFAM" id="SSF46785">
    <property type="entry name" value="Winged helix' DNA-binding domain"/>
    <property type="match status" value="1"/>
</dbReference>
<feature type="coiled-coil region" evidence="4">
    <location>
        <begin position="94"/>
        <end position="121"/>
    </location>
</feature>
<dbReference type="InterPro" id="IPR008920">
    <property type="entry name" value="TF_FadR/GntR_C"/>
</dbReference>
<feature type="domain" description="HTH gntR-type" evidence="5">
    <location>
        <begin position="1"/>
        <end position="66"/>
    </location>
</feature>
<keyword evidence="2" id="KW-0238">DNA-binding</keyword>
<keyword evidence="1" id="KW-0805">Transcription regulation</keyword>
<evidence type="ECO:0000256" key="2">
    <source>
        <dbReference type="ARBA" id="ARBA00023125"/>
    </source>
</evidence>
<dbReference type="SUPFAM" id="SSF48008">
    <property type="entry name" value="GntR ligand-binding domain-like"/>
    <property type="match status" value="1"/>
</dbReference>
<keyword evidence="4" id="KW-0175">Coiled coil</keyword>
<dbReference type="EMBL" id="FWXY01000013">
    <property type="protein sequence ID" value="SMC87226.1"/>
    <property type="molecule type" value="Genomic_DNA"/>
</dbReference>
<dbReference type="Proteomes" id="UP000192418">
    <property type="component" value="Unassembled WGS sequence"/>
</dbReference>
<dbReference type="PROSITE" id="PS50949">
    <property type="entry name" value="HTH_GNTR"/>
    <property type="match status" value="1"/>
</dbReference>
<dbReference type="InterPro" id="IPR011711">
    <property type="entry name" value="GntR_C"/>
</dbReference>
<dbReference type="SMART" id="SM00345">
    <property type="entry name" value="HTH_GNTR"/>
    <property type="match status" value="1"/>
</dbReference>
<dbReference type="RefSeq" id="WP_084069758.1">
    <property type="nucleotide sequence ID" value="NZ_FWXY01000013.1"/>
</dbReference>
<organism evidence="6 7">
    <name type="scientific">Desulfocicer vacuolatum DSM 3385</name>
    <dbReference type="NCBI Taxonomy" id="1121400"/>
    <lineage>
        <taxon>Bacteria</taxon>
        <taxon>Pseudomonadati</taxon>
        <taxon>Thermodesulfobacteriota</taxon>
        <taxon>Desulfobacteria</taxon>
        <taxon>Desulfobacterales</taxon>
        <taxon>Desulfobacteraceae</taxon>
        <taxon>Desulfocicer</taxon>
    </lineage>
</organism>
<reference evidence="6 7" key="1">
    <citation type="submission" date="2017-04" db="EMBL/GenBank/DDBJ databases">
        <authorList>
            <person name="Afonso C.L."/>
            <person name="Miller P.J."/>
            <person name="Scott M.A."/>
            <person name="Spackman E."/>
            <person name="Goraichik I."/>
            <person name="Dimitrov K.M."/>
            <person name="Suarez D.L."/>
            <person name="Swayne D.E."/>
        </authorList>
    </citation>
    <scope>NUCLEOTIDE SEQUENCE [LARGE SCALE GENOMIC DNA]</scope>
    <source>
        <strain evidence="6 7">DSM 3385</strain>
    </source>
</reference>
<sequence length="213" mass="24926">MNQNMYETIKERILFLEYTPGFILNESTLCKEFNVSRTPLREVLNQLKNENLVRIFPRMGTMVTELEFQQMMNALQVRGEIEGLLGKLAAEEMTEKHLAALRKIQKKCANLENNKDKKKLVRLDTQFRKILYSASRNSVLENIAQSLYELTLRLWVVTMDKGTWKEEVRFISREMEALIAALAQKDPIKSAKLKKNFLSFHYDRISKKFMGQA</sequence>
<dbReference type="Pfam" id="PF00392">
    <property type="entry name" value="GntR"/>
    <property type="match status" value="1"/>
</dbReference>
<evidence type="ECO:0000259" key="5">
    <source>
        <dbReference type="PROSITE" id="PS50949"/>
    </source>
</evidence>
<dbReference type="AlphaFoldDB" id="A0A1W2CQH4"/>
<name>A0A1W2CQH4_9BACT</name>
<dbReference type="CDD" id="cd07377">
    <property type="entry name" value="WHTH_GntR"/>
    <property type="match status" value="1"/>
</dbReference>
<dbReference type="SMART" id="SM00895">
    <property type="entry name" value="FCD"/>
    <property type="match status" value="1"/>
</dbReference>
<evidence type="ECO:0000256" key="3">
    <source>
        <dbReference type="ARBA" id="ARBA00023163"/>
    </source>
</evidence>
<dbReference type="GO" id="GO:0003700">
    <property type="term" value="F:DNA-binding transcription factor activity"/>
    <property type="evidence" value="ECO:0007669"/>
    <property type="project" value="InterPro"/>
</dbReference>
<evidence type="ECO:0000256" key="1">
    <source>
        <dbReference type="ARBA" id="ARBA00023015"/>
    </source>
</evidence>
<dbReference type="OrthoDB" id="9810548at2"/>
<dbReference type="STRING" id="1121400.SAMN02746065_1132"/>
<evidence type="ECO:0000313" key="6">
    <source>
        <dbReference type="EMBL" id="SMC87226.1"/>
    </source>
</evidence>
<evidence type="ECO:0000313" key="7">
    <source>
        <dbReference type="Proteomes" id="UP000192418"/>
    </source>
</evidence>
<dbReference type="InterPro" id="IPR036390">
    <property type="entry name" value="WH_DNA-bd_sf"/>
</dbReference>